<name>A0A0U0RI88_MYCTX</name>
<evidence type="ECO:0000256" key="1">
    <source>
        <dbReference type="SAM" id="MobiDB-lite"/>
    </source>
</evidence>
<evidence type="ECO:0000313" key="5">
    <source>
        <dbReference type="Proteomes" id="UP000039021"/>
    </source>
</evidence>
<feature type="region of interest" description="Disordered" evidence="1">
    <location>
        <begin position="37"/>
        <end position="71"/>
    </location>
</feature>
<evidence type="ECO:0000313" key="3">
    <source>
        <dbReference type="EMBL" id="CPA94044.1"/>
    </source>
</evidence>
<dbReference type="Proteomes" id="UP000038802">
    <property type="component" value="Unassembled WGS sequence"/>
</dbReference>
<accession>A0A0U0RI88</accession>
<organism evidence="2 4">
    <name type="scientific">Mycobacterium tuberculosis</name>
    <dbReference type="NCBI Taxonomy" id="1773"/>
    <lineage>
        <taxon>Bacteria</taxon>
        <taxon>Bacillati</taxon>
        <taxon>Actinomycetota</taxon>
        <taxon>Actinomycetes</taxon>
        <taxon>Mycobacteriales</taxon>
        <taxon>Mycobacteriaceae</taxon>
        <taxon>Mycobacterium</taxon>
        <taxon>Mycobacterium tuberculosis complex</taxon>
    </lineage>
</organism>
<protein>
    <submittedName>
        <fullName evidence="2">Uncharacterized protein</fullName>
    </submittedName>
</protein>
<evidence type="ECO:0000313" key="2">
    <source>
        <dbReference type="EMBL" id="COW10573.1"/>
    </source>
</evidence>
<dbReference type="AlphaFoldDB" id="A0A0U0RI88"/>
<reference evidence="2" key="2">
    <citation type="submission" date="2015-03" db="EMBL/GenBank/DDBJ databases">
        <authorList>
            <person name="Murphy D."/>
        </authorList>
    </citation>
    <scope>NUCLEOTIDE SEQUENCE [LARGE SCALE GENOMIC DNA]</scope>
    <source>
        <strain evidence="2">K00500041</strain>
    </source>
</reference>
<reference evidence="3" key="1">
    <citation type="submission" date="2015-03" db="EMBL/GenBank/DDBJ databases">
        <authorList>
            <consortium name="Pathogen Informatics"/>
            <person name="Murphy D."/>
        </authorList>
    </citation>
    <scope>NUCLEOTIDE SEQUENCE</scope>
    <source>
        <strain evidence="3">N09902308</strain>
    </source>
</reference>
<dbReference type="Proteomes" id="UP000039021">
    <property type="component" value="Unassembled WGS sequence"/>
</dbReference>
<proteinExistence type="predicted"/>
<evidence type="ECO:0000313" key="4">
    <source>
        <dbReference type="Proteomes" id="UP000038802"/>
    </source>
</evidence>
<reference evidence="4 5" key="3">
    <citation type="submission" date="2015-03" db="EMBL/GenBank/DDBJ databases">
        <authorList>
            <consortium name="Pathogen Informatics"/>
        </authorList>
    </citation>
    <scope>NUCLEOTIDE SEQUENCE [LARGE SCALE GENOMIC DNA]</scope>
    <source>
        <strain evidence="4">K00500041</strain>
        <strain evidence="5">N09902308</strain>
    </source>
</reference>
<dbReference type="EMBL" id="CSAE01000324">
    <property type="protein sequence ID" value="COW10573.1"/>
    <property type="molecule type" value="Genomic_DNA"/>
</dbReference>
<gene>
    <name evidence="2" type="ORF">ERS007703_02775</name>
    <name evidence="3" type="ORF">ERS007739_04960</name>
</gene>
<sequence length="71" mass="7779">MTSSPAWRASAWVSSSSITKQALPPGPLFLMNSSVSGSRSRWLHTSPMPSKSLRSRRRGTNTRECSPSKES</sequence>
<dbReference type="EMBL" id="CSBK01003466">
    <property type="protein sequence ID" value="CPA94044.1"/>
    <property type="molecule type" value="Genomic_DNA"/>
</dbReference>